<organism evidence="2 3">
    <name type="scientific">Synaphobranchus kaupii</name>
    <name type="common">Kaup's arrowtooth eel</name>
    <dbReference type="NCBI Taxonomy" id="118154"/>
    <lineage>
        <taxon>Eukaryota</taxon>
        <taxon>Metazoa</taxon>
        <taxon>Chordata</taxon>
        <taxon>Craniata</taxon>
        <taxon>Vertebrata</taxon>
        <taxon>Euteleostomi</taxon>
        <taxon>Actinopterygii</taxon>
        <taxon>Neopterygii</taxon>
        <taxon>Teleostei</taxon>
        <taxon>Anguilliformes</taxon>
        <taxon>Synaphobranchidae</taxon>
        <taxon>Synaphobranchus</taxon>
    </lineage>
</organism>
<dbReference type="AlphaFoldDB" id="A0A9Q1EJK6"/>
<dbReference type="EMBL" id="JAINUF010000016">
    <property type="protein sequence ID" value="KAJ8339998.1"/>
    <property type="molecule type" value="Genomic_DNA"/>
</dbReference>
<gene>
    <name evidence="2" type="ORF">SKAU_G00346310</name>
</gene>
<protein>
    <submittedName>
        <fullName evidence="2">Uncharacterized protein</fullName>
    </submittedName>
</protein>
<comment type="caution">
    <text evidence="2">The sequence shown here is derived from an EMBL/GenBank/DDBJ whole genome shotgun (WGS) entry which is preliminary data.</text>
</comment>
<name>A0A9Q1EJK6_SYNKA</name>
<feature type="compositionally biased region" description="Polar residues" evidence="1">
    <location>
        <begin position="89"/>
        <end position="102"/>
    </location>
</feature>
<feature type="region of interest" description="Disordered" evidence="1">
    <location>
        <begin position="71"/>
        <end position="111"/>
    </location>
</feature>
<sequence length="111" mass="12005">MRVCGQRVHELKMAVLSVNGICSICTTPRLYGGRVRRVCDLRSERLPVRARVQAPGPSPVVLSGGRRLARAARGGHTPAAPLNGELGSRPQSLSASYRTLNPQPAPFRPRL</sequence>
<evidence type="ECO:0000313" key="2">
    <source>
        <dbReference type="EMBL" id="KAJ8339998.1"/>
    </source>
</evidence>
<keyword evidence="3" id="KW-1185">Reference proteome</keyword>
<reference evidence="2" key="1">
    <citation type="journal article" date="2023" name="Science">
        <title>Genome structures resolve the early diversification of teleost fishes.</title>
        <authorList>
            <person name="Parey E."/>
            <person name="Louis A."/>
            <person name="Montfort J."/>
            <person name="Bouchez O."/>
            <person name="Roques C."/>
            <person name="Iampietro C."/>
            <person name="Lluch J."/>
            <person name="Castinel A."/>
            <person name="Donnadieu C."/>
            <person name="Desvignes T."/>
            <person name="Floi Bucao C."/>
            <person name="Jouanno E."/>
            <person name="Wen M."/>
            <person name="Mejri S."/>
            <person name="Dirks R."/>
            <person name="Jansen H."/>
            <person name="Henkel C."/>
            <person name="Chen W.J."/>
            <person name="Zahm M."/>
            <person name="Cabau C."/>
            <person name="Klopp C."/>
            <person name="Thompson A.W."/>
            <person name="Robinson-Rechavi M."/>
            <person name="Braasch I."/>
            <person name="Lecointre G."/>
            <person name="Bobe J."/>
            <person name="Postlethwait J.H."/>
            <person name="Berthelot C."/>
            <person name="Roest Crollius H."/>
            <person name="Guiguen Y."/>
        </authorList>
    </citation>
    <scope>NUCLEOTIDE SEQUENCE</scope>
    <source>
        <strain evidence="2">WJC10195</strain>
    </source>
</reference>
<accession>A0A9Q1EJK6</accession>
<dbReference type="Proteomes" id="UP001152622">
    <property type="component" value="Chromosome 16"/>
</dbReference>
<evidence type="ECO:0000313" key="3">
    <source>
        <dbReference type="Proteomes" id="UP001152622"/>
    </source>
</evidence>
<proteinExistence type="predicted"/>
<evidence type="ECO:0000256" key="1">
    <source>
        <dbReference type="SAM" id="MobiDB-lite"/>
    </source>
</evidence>